<dbReference type="Gene3D" id="3.40.50.200">
    <property type="entry name" value="Peptidase S8/S53 domain"/>
    <property type="match status" value="1"/>
</dbReference>
<feature type="domain" description="Peptidase S8/S53" evidence="10">
    <location>
        <begin position="178"/>
        <end position="387"/>
    </location>
</feature>
<feature type="active site" description="Charge relay system" evidence="7">
    <location>
        <position position="187"/>
    </location>
</feature>
<keyword evidence="2 7" id="KW-0645">Protease</keyword>
<dbReference type="SUPFAM" id="SSF52743">
    <property type="entry name" value="Subtilisin-like"/>
    <property type="match status" value="1"/>
</dbReference>
<dbReference type="PROSITE" id="PS00136">
    <property type="entry name" value="SUBTILASE_ASP"/>
    <property type="match status" value="1"/>
</dbReference>
<dbReference type="PROSITE" id="PS00138">
    <property type="entry name" value="SUBTILASE_SER"/>
    <property type="match status" value="1"/>
</dbReference>
<evidence type="ECO:0000256" key="9">
    <source>
        <dbReference type="SAM" id="MobiDB-lite"/>
    </source>
</evidence>
<proteinExistence type="inferred from homology"/>
<gene>
    <name evidence="12" type="ORF">BB8028_0002g13040</name>
</gene>
<dbReference type="EMBL" id="JRHA01000002">
    <property type="protein sequence ID" value="PQK10986.1"/>
    <property type="molecule type" value="Genomic_DNA"/>
</dbReference>
<evidence type="ECO:0000313" key="12">
    <source>
        <dbReference type="EMBL" id="PQK10986.1"/>
    </source>
</evidence>
<dbReference type="InterPro" id="IPR023828">
    <property type="entry name" value="Peptidase_S8_Ser-AS"/>
</dbReference>
<dbReference type="AlphaFoldDB" id="A0A2S7Y4A7"/>
<evidence type="ECO:0008006" key="14">
    <source>
        <dbReference type="Google" id="ProtNLM"/>
    </source>
</evidence>
<dbReference type="GO" id="GO:0006508">
    <property type="term" value="P:proteolysis"/>
    <property type="evidence" value="ECO:0007669"/>
    <property type="project" value="UniProtKB-KW"/>
</dbReference>
<dbReference type="InterPro" id="IPR000209">
    <property type="entry name" value="Peptidase_S8/S53_dom"/>
</dbReference>
<dbReference type="CDD" id="cd04077">
    <property type="entry name" value="Peptidases_S8_PCSK9_ProteinaseK_like"/>
    <property type="match status" value="1"/>
</dbReference>
<name>A0A2S7Y4A7_BEABA</name>
<accession>A0A2S7Y4A7</accession>
<organism evidence="12 13">
    <name type="scientific">Beauveria bassiana</name>
    <name type="common">White muscardine disease fungus</name>
    <name type="synonym">Tritirachium shiotae</name>
    <dbReference type="NCBI Taxonomy" id="176275"/>
    <lineage>
        <taxon>Eukaryota</taxon>
        <taxon>Fungi</taxon>
        <taxon>Dikarya</taxon>
        <taxon>Ascomycota</taxon>
        <taxon>Pezizomycotina</taxon>
        <taxon>Sordariomycetes</taxon>
        <taxon>Hypocreomycetidae</taxon>
        <taxon>Hypocreales</taxon>
        <taxon>Cordycipitaceae</taxon>
        <taxon>Beauveria</taxon>
    </lineage>
</organism>
<comment type="similarity">
    <text evidence="1 7 8">Belongs to the peptidase S8 family.</text>
</comment>
<keyword evidence="6" id="KW-1015">Disulfide bond</keyword>
<evidence type="ECO:0000256" key="2">
    <source>
        <dbReference type="ARBA" id="ARBA00022670"/>
    </source>
</evidence>
<evidence type="ECO:0000256" key="8">
    <source>
        <dbReference type="RuleBase" id="RU003355"/>
    </source>
</evidence>
<dbReference type="Gene3D" id="3.30.70.80">
    <property type="entry name" value="Peptidase S8 propeptide/proteinase inhibitor I9"/>
    <property type="match status" value="1"/>
</dbReference>
<feature type="region of interest" description="Disordered" evidence="9">
    <location>
        <begin position="312"/>
        <end position="337"/>
    </location>
</feature>
<dbReference type="PANTHER" id="PTHR43806:SF58">
    <property type="entry name" value="ALKALINE PROTEASE 1-RELATED"/>
    <property type="match status" value="1"/>
</dbReference>
<reference evidence="12 13" key="1">
    <citation type="submission" date="2016-07" db="EMBL/GenBank/DDBJ databases">
        <title>Comparative genomics of the entomopathogenic fungus Beauveria bassiana.</title>
        <authorList>
            <person name="Valero Jimenez C.A."/>
            <person name="Zwaan B.J."/>
            <person name="Van Kan J.A."/>
            <person name="Takken W."/>
            <person name="Debets A.J."/>
            <person name="Schoustra S.E."/>
            <person name="Koenraadt C.J."/>
        </authorList>
    </citation>
    <scope>NUCLEOTIDE SEQUENCE [LARGE SCALE GENOMIC DNA]</scope>
    <source>
        <strain evidence="12 13">ARSEF 8028</strain>
    </source>
</reference>
<dbReference type="SUPFAM" id="SSF54897">
    <property type="entry name" value="Protease propeptides/inhibitors"/>
    <property type="match status" value="1"/>
</dbReference>
<sequence length="426" mass="44002">MCLEKINSPASSLESKCTFNKLLLHPASKVFSTTYLENPQILITLSNMRLSIIAAALPLAIAAPVVEPAPLIEARGQTIAGKYIVKLKDTATIGIMDAASKVPNTEHVYENVLKGFSATLNQEQLDRLRHDPDVESIEQDAIVSINAVVRQAGAPWGLGRISHRARGATTYDYDSSAGAGTCVYVIDTGVYDSHPDFEGRAKQIKSFVSGTSDGHGHGTHCAGTIGSKTYGVAKKASIFGVKVLEDSGSGSLSGVIAGMDFVATDRKSRSCSKGTVASMSLGGGYSATVNQAAARLQASGVFVAVAAGNDNRDAAQTSPASEPSVCTVGATDSSDRRSSFSNFGKAVDIFAPGTGILSTWNNGGTNTISGTSMATPHIAGLGAYLLALGKGTAGNLCQTIQTLSTKNVLTGVPSGTVNYLAFNGAT</sequence>
<dbReference type="OrthoDB" id="206201at2759"/>
<keyword evidence="5 7" id="KW-0720">Serine protease</keyword>
<comment type="caution">
    <text evidence="12">The sequence shown here is derived from an EMBL/GenBank/DDBJ whole genome shotgun (WGS) entry which is preliminary data.</text>
</comment>
<dbReference type="InterPro" id="IPR023827">
    <property type="entry name" value="Peptidase_S8_Asp-AS"/>
</dbReference>
<protein>
    <recommendedName>
        <fullName evidence="14">Cuticle-degrading protease</fullName>
    </recommendedName>
</protein>
<feature type="active site" description="Charge relay system" evidence="7">
    <location>
        <position position="217"/>
    </location>
</feature>
<evidence type="ECO:0000256" key="4">
    <source>
        <dbReference type="ARBA" id="ARBA00022801"/>
    </source>
</evidence>
<evidence type="ECO:0000256" key="7">
    <source>
        <dbReference type="PROSITE-ProRule" id="PRU01240"/>
    </source>
</evidence>
<evidence type="ECO:0000256" key="1">
    <source>
        <dbReference type="ARBA" id="ARBA00011073"/>
    </source>
</evidence>
<feature type="active site" description="Charge relay system" evidence="7">
    <location>
        <position position="372"/>
    </location>
</feature>
<keyword evidence="4 7" id="KW-0378">Hydrolase</keyword>
<dbReference type="Pfam" id="PF05922">
    <property type="entry name" value="Inhibitor_I9"/>
    <property type="match status" value="1"/>
</dbReference>
<dbReference type="PROSITE" id="PS00137">
    <property type="entry name" value="SUBTILASE_HIS"/>
    <property type="match status" value="1"/>
</dbReference>
<keyword evidence="3" id="KW-0732">Signal</keyword>
<dbReference type="PRINTS" id="PR00723">
    <property type="entry name" value="SUBTILISIN"/>
</dbReference>
<dbReference type="GO" id="GO:0004252">
    <property type="term" value="F:serine-type endopeptidase activity"/>
    <property type="evidence" value="ECO:0007669"/>
    <property type="project" value="UniProtKB-UniRule"/>
</dbReference>
<dbReference type="InterPro" id="IPR034193">
    <property type="entry name" value="PCSK9_ProteinaseK-like"/>
</dbReference>
<dbReference type="Pfam" id="PF00082">
    <property type="entry name" value="Peptidase_S8"/>
    <property type="match status" value="1"/>
</dbReference>
<evidence type="ECO:0000313" key="13">
    <source>
        <dbReference type="Proteomes" id="UP000237441"/>
    </source>
</evidence>
<dbReference type="InterPro" id="IPR050131">
    <property type="entry name" value="Peptidase_S8_subtilisin-like"/>
</dbReference>
<dbReference type="Proteomes" id="UP000237441">
    <property type="component" value="Unassembled WGS sequence"/>
</dbReference>
<evidence type="ECO:0000259" key="10">
    <source>
        <dbReference type="Pfam" id="PF00082"/>
    </source>
</evidence>
<evidence type="ECO:0000256" key="6">
    <source>
        <dbReference type="ARBA" id="ARBA00023157"/>
    </source>
</evidence>
<dbReference type="PANTHER" id="PTHR43806">
    <property type="entry name" value="PEPTIDASE S8"/>
    <property type="match status" value="1"/>
</dbReference>
<dbReference type="GO" id="GO:0005576">
    <property type="term" value="C:extracellular region"/>
    <property type="evidence" value="ECO:0007669"/>
    <property type="project" value="UniProtKB-ARBA"/>
</dbReference>
<feature type="domain" description="Inhibitor I9" evidence="11">
    <location>
        <begin position="103"/>
        <end position="145"/>
    </location>
</feature>
<evidence type="ECO:0000256" key="5">
    <source>
        <dbReference type="ARBA" id="ARBA00022825"/>
    </source>
</evidence>
<dbReference type="InterPro" id="IPR037045">
    <property type="entry name" value="S8pro/Inhibitor_I9_sf"/>
</dbReference>
<dbReference type="InterPro" id="IPR015500">
    <property type="entry name" value="Peptidase_S8_subtilisin-rel"/>
</dbReference>
<dbReference type="FunFam" id="3.40.50.200:FF:000014">
    <property type="entry name" value="Proteinase K"/>
    <property type="match status" value="1"/>
</dbReference>
<dbReference type="PROSITE" id="PS51892">
    <property type="entry name" value="SUBTILASE"/>
    <property type="match status" value="1"/>
</dbReference>
<evidence type="ECO:0000256" key="3">
    <source>
        <dbReference type="ARBA" id="ARBA00022729"/>
    </source>
</evidence>
<dbReference type="InterPro" id="IPR036852">
    <property type="entry name" value="Peptidase_S8/S53_dom_sf"/>
</dbReference>
<dbReference type="InterPro" id="IPR022398">
    <property type="entry name" value="Peptidase_S8_His-AS"/>
</dbReference>
<evidence type="ECO:0000259" key="11">
    <source>
        <dbReference type="Pfam" id="PF05922"/>
    </source>
</evidence>
<dbReference type="InterPro" id="IPR010259">
    <property type="entry name" value="S8pro/Inhibitor_I9"/>
</dbReference>